<dbReference type="Gene3D" id="3.30.70.1820">
    <property type="entry name" value="L1 transposable element, RRM domain"/>
    <property type="match status" value="1"/>
</dbReference>
<evidence type="ECO:0000256" key="1">
    <source>
        <dbReference type="SAM" id="MobiDB-lite"/>
    </source>
</evidence>
<accession>H3B2H6</accession>
<dbReference type="InterPro" id="IPR042566">
    <property type="entry name" value="L1_C"/>
</dbReference>
<reference evidence="3" key="2">
    <citation type="submission" date="2025-08" db="UniProtKB">
        <authorList>
            <consortium name="Ensembl"/>
        </authorList>
    </citation>
    <scope>IDENTIFICATION</scope>
</reference>
<dbReference type="InterPro" id="IPR004244">
    <property type="entry name" value="Transposase_22"/>
</dbReference>
<dbReference type="EMBL" id="AFYH01104018">
    <property type="status" value="NOT_ANNOTATED_CDS"/>
    <property type="molecule type" value="Genomic_DNA"/>
</dbReference>
<dbReference type="PANTHER" id="PTHR11505">
    <property type="entry name" value="L1 TRANSPOSABLE ELEMENT-RELATED"/>
    <property type="match status" value="1"/>
</dbReference>
<evidence type="ECO:0000313" key="3">
    <source>
        <dbReference type="Ensembl" id="ENSLACP00000016097.1"/>
    </source>
</evidence>
<dbReference type="Pfam" id="PF02994">
    <property type="entry name" value="Transposase_22"/>
    <property type="match status" value="1"/>
</dbReference>
<dbReference type="OMA" id="ARIHIFP"/>
<proteinExistence type="predicted"/>
<dbReference type="GeneTree" id="ENSGT00940000163843"/>
<dbReference type="Gene3D" id="3.30.250.20">
    <property type="entry name" value="L1 transposable element, C-terminal domain"/>
    <property type="match status" value="1"/>
</dbReference>
<dbReference type="InParanoid" id="H3B2H6"/>
<dbReference type="STRING" id="7897.ENSLACP00000016097"/>
<evidence type="ECO:0000259" key="2">
    <source>
        <dbReference type="Pfam" id="PF02994"/>
    </source>
</evidence>
<organism evidence="3 4">
    <name type="scientific">Latimeria chalumnae</name>
    <name type="common">Coelacanth</name>
    <dbReference type="NCBI Taxonomy" id="7897"/>
    <lineage>
        <taxon>Eukaryota</taxon>
        <taxon>Metazoa</taxon>
        <taxon>Chordata</taxon>
        <taxon>Craniata</taxon>
        <taxon>Vertebrata</taxon>
        <taxon>Euteleostomi</taxon>
        <taxon>Coelacanthiformes</taxon>
        <taxon>Coelacanthidae</taxon>
        <taxon>Latimeria</taxon>
    </lineage>
</organism>
<dbReference type="HOGENOM" id="CLU_062834_2_1_1"/>
<dbReference type="Ensembl" id="ENSLACT00000016208.1">
    <property type="protein sequence ID" value="ENSLACP00000016097.1"/>
    <property type="gene ID" value="ENSLACG00000014178.1"/>
</dbReference>
<keyword evidence="4" id="KW-1185">Reference proteome</keyword>
<feature type="domain" description="L1 transposable element RRM" evidence="2">
    <location>
        <begin position="134"/>
        <end position="220"/>
    </location>
</feature>
<sequence length="287" mass="32079">IPFFVEMPNKKKGKPGLSDHPHSTSSSGSFMAEPFDGCEGTSDPAQNENSLASNIKNIYALRQKLATDMANLTSKVEILKECAEKMGTRIAEAAHMISSIEDRDRQRDGHLSEINKELESALARVNDLENWSRRNNVRVVGFLEGVENGNPIHFLSTTIPELLGLGADAVLDIERVHRTLVLRPLADQRPRAFVVKLLRFLMREKILRAARDKGAVKWRDNVLHFFPDLSQELQQQRQGFAEVRKQLRAKGLKYSMFYPAVLKVTANGATSTFNTPGEAEALLTQLG</sequence>
<feature type="region of interest" description="Disordered" evidence="1">
    <location>
        <begin position="1"/>
        <end position="48"/>
    </location>
</feature>
<dbReference type="eggNOG" id="ENOG502SRQ0">
    <property type="taxonomic scope" value="Eukaryota"/>
</dbReference>
<dbReference type="Proteomes" id="UP000008672">
    <property type="component" value="Unassembled WGS sequence"/>
</dbReference>
<reference evidence="4" key="1">
    <citation type="submission" date="2011-08" db="EMBL/GenBank/DDBJ databases">
        <title>The draft genome of Latimeria chalumnae.</title>
        <authorList>
            <person name="Di Palma F."/>
            <person name="Alfoldi J."/>
            <person name="Johnson J."/>
            <person name="Berlin A."/>
            <person name="Gnerre S."/>
            <person name="Jaffe D."/>
            <person name="MacCallum I."/>
            <person name="Young S."/>
            <person name="Walker B.J."/>
            <person name="Lander E."/>
            <person name="Lindblad-Toh K."/>
        </authorList>
    </citation>
    <scope>NUCLEOTIDE SEQUENCE [LARGE SCALE GENOMIC DNA]</scope>
    <source>
        <strain evidence="4">Wild caught</strain>
    </source>
</reference>
<dbReference type="AlphaFoldDB" id="H3B2H6"/>
<reference evidence="3" key="3">
    <citation type="submission" date="2025-09" db="UniProtKB">
        <authorList>
            <consortium name="Ensembl"/>
        </authorList>
    </citation>
    <scope>IDENTIFICATION</scope>
</reference>
<evidence type="ECO:0000313" key="4">
    <source>
        <dbReference type="Proteomes" id="UP000008672"/>
    </source>
</evidence>
<name>H3B2H6_LATCH</name>
<protein>
    <recommendedName>
        <fullName evidence="2">L1 transposable element RRM domain-containing protein</fullName>
    </recommendedName>
</protein>
<dbReference type="InterPro" id="IPR043636">
    <property type="entry name" value="L1_RRM_dom"/>
</dbReference>